<dbReference type="EMBL" id="JBHMAA010000015">
    <property type="protein sequence ID" value="MFB9950193.1"/>
    <property type="molecule type" value="Genomic_DNA"/>
</dbReference>
<dbReference type="RefSeq" id="WP_377262158.1">
    <property type="nucleotide sequence ID" value="NZ_JBHMAA010000015.1"/>
</dbReference>
<gene>
    <name evidence="1" type="ORF">ACFFP0_15125</name>
</gene>
<sequence>MAAPVKRSDKLKRLVAVQRHIEKMAEHELAATTRHRAEVSQSMEDVIEAIGSMEPVHRQFSQHYAERFGRLTTKERQLAGVQQLQEMKVLKERTKGDRLEENMKEARDLEDREAADNAIYELIEITLGIEAIK</sequence>
<keyword evidence="2" id="KW-1185">Reference proteome</keyword>
<protein>
    <recommendedName>
        <fullName evidence="3">Flagellar FliJ protein</fullName>
    </recommendedName>
</protein>
<organism evidence="1 2">
    <name type="scientific">Rhizobium puerariae</name>
    <dbReference type="NCBI Taxonomy" id="1585791"/>
    <lineage>
        <taxon>Bacteria</taxon>
        <taxon>Pseudomonadati</taxon>
        <taxon>Pseudomonadota</taxon>
        <taxon>Alphaproteobacteria</taxon>
        <taxon>Hyphomicrobiales</taxon>
        <taxon>Rhizobiaceae</taxon>
        <taxon>Rhizobium/Agrobacterium group</taxon>
        <taxon>Rhizobium</taxon>
    </lineage>
</organism>
<proteinExistence type="predicted"/>
<accession>A0ABV6AHV3</accession>
<reference evidence="1 2" key="1">
    <citation type="submission" date="2024-09" db="EMBL/GenBank/DDBJ databases">
        <authorList>
            <person name="Sun Q."/>
            <person name="Mori K."/>
        </authorList>
    </citation>
    <scope>NUCLEOTIDE SEQUENCE [LARGE SCALE GENOMIC DNA]</scope>
    <source>
        <strain evidence="1 2">TBRC 4938</strain>
    </source>
</reference>
<name>A0ABV6AHV3_9HYPH</name>
<evidence type="ECO:0000313" key="1">
    <source>
        <dbReference type="EMBL" id="MFB9950193.1"/>
    </source>
</evidence>
<evidence type="ECO:0000313" key="2">
    <source>
        <dbReference type="Proteomes" id="UP001589692"/>
    </source>
</evidence>
<comment type="caution">
    <text evidence="1">The sequence shown here is derived from an EMBL/GenBank/DDBJ whole genome shotgun (WGS) entry which is preliminary data.</text>
</comment>
<evidence type="ECO:0008006" key="3">
    <source>
        <dbReference type="Google" id="ProtNLM"/>
    </source>
</evidence>
<dbReference type="Proteomes" id="UP001589692">
    <property type="component" value="Unassembled WGS sequence"/>
</dbReference>